<evidence type="ECO:0000256" key="1">
    <source>
        <dbReference type="SAM" id="SignalP"/>
    </source>
</evidence>
<proteinExistence type="predicted"/>
<reference evidence="3" key="1">
    <citation type="submission" date="2020-07" db="EMBL/GenBank/DDBJ databases">
        <title>Huge and variable diversity of episymbiotic CPR bacteria and DPANN archaea in groundwater ecosystems.</title>
        <authorList>
            <person name="He C.Y."/>
            <person name="Keren R."/>
            <person name="Whittaker M."/>
            <person name="Farag I.F."/>
            <person name="Doudna J."/>
            <person name="Cate J.H.D."/>
            <person name="Banfield J.F."/>
        </authorList>
    </citation>
    <scope>NUCLEOTIDE SEQUENCE</scope>
    <source>
        <strain evidence="3">NC_groundwater_763_Ag_S-0.2um_68_21</strain>
    </source>
</reference>
<protein>
    <recommendedName>
        <fullName evidence="2">Rhamnogalacturonan lyase domain-containing protein</fullName>
    </recommendedName>
</protein>
<evidence type="ECO:0000313" key="4">
    <source>
        <dbReference type="Proteomes" id="UP000782312"/>
    </source>
</evidence>
<feature type="signal peptide" evidence="1">
    <location>
        <begin position="1"/>
        <end position="26"/>
    </location>
</feature>
<dbReference type="AlphaFoldDB" id="A0A932HX01"/>
<dbReference type="SUPFAM" id="SSF49452">
    <property type="entry name" value="Starch-binding domain-like"/>
    <property type="match status" value="1"/>
</dbReference>
<dbReference type="GO" id="GO:0030246">
    <property type="term" value="F:carbohydrate binding"/>
    <property type="evidence" value="ECO:0007669"/>
    <property type="project" value="InterPro"/>
</dbReference>
<dbReference type="Gene3D" id="2.60.40.1120">
    <property type="entry name" value="Carboxypeptidase-like, regulatory domain"/>
    <property type="match status" value="1"/>
</dbReference>
<accession>A0A932HX01</accession>
<feature type="domain" description="Rhamnogalacturonan lyase" evidence="2">
    <location>
        <begin position="196"/>
        <end position="240"/>
    </location>
</feature>
<dbReference type="InterPro" id="IPR008972">
    <property type="entry name" value="Cupredoxin"/>
</dbReference>
<evidence type="ECO:0000259" key="2">
    <source>
        <dbReference type="Pfam" id="PF14686"/>
    </source>
</evidence>
<name>A0A932HX01_UNCTE</name>
<feature type="chain" id="PRO_5036819404" description="Rhamnogalacturonan lyase domain-containing protein" evidence="1">
    <location>
        <begin position="27"/>
        <end position="246"/>
    </location>
</feature>
<dbReference type="InterPro" id="IPR029413">
    <property type="entry name" value="RG-lyase_II"/>
</dbReference>
<keyword evidence="1" id="KW-0732">Signal</keyword>
<organism evidence="3 4">
    <name type="scientific">Tectimicrobiota bacterium</name>
    <dbReference type="NCBI Taxonomy" id="2528274"/>
    <lineage>
        <taxon>Bacteria</taxon>
        <taxon>Pseudomonadati</taxon>
        <taxon>Nitrospinota/Tectimicrobiota group</taxon>
        <taxon>Candidatus Tectimicrobiota</taxon>
    </lineage>
</organism>
<dbReference type="Proteomes" id="UP000782312">
    <property type="component" value="Unassembled WGS sequence"/>
</dbReference>
<sequence>MQSRHAALHLMAAGIVTLALAGPARAAEYKEGDVKSGGSITGAIKFEGSAPEGKTLSVNKDKEVCGKAPIKDESLVVKGGGVVNAVVSLKDVKTGKKWAEMKKAQVDQKGCVYHPRVVLTKVNDDLTVLNSDNILHNIHTYPEKTGNPVANIAQPKFRKKLSLAKRHFAKPGVVKISCDVHDWMTGYAFVAENPYADITEDGGKFEIKNVPAGTYTLEIWHEKLGMKSQKVEVKGGAATTVNVSLK</sequence>
<dbReference type="SUPFAM" id="SSF49503">
    <property type="entry name" value="Cupredoxins"/>
    <property type="match status" value="1"/>
</dbReference>
<comment type="caution">
    <text evidence="3">The sequence shown here is derived from an EMBL/GenBank/DDBJ whole genome shotgun (WGS) entry which is preliminary data.</text>
</comment>
<dbReference type="EMBL" id="JACPUR010000015">
    <property type="protein sequence ID" value="MBI3127126.1"/>
    <property type="molecule type" value="Genomic_DNA"/>
</dbReference>
<dbReference type="Pfam" id="PF14686">
    <property type="entry name" value="fn3_3"/>
    <property type="match status" value="1"/>
</dbReference>
<dbReference type="InterPro" id="IPR013784">
    <property type="entry name" value="Carb-bd-like_fold"/>
</dbReference>
<evidence type="ECO:0000313" key="3">
    <source>
        <dbReference type="EMBL" id="MBI3127126.1"/>
    </source>
</evidence>
<gene>
    <name evidence="3" type="ORF">HYZ11_05950</name>
</gene>